<sequence length="129" mass="14022">MKMNQSLKRCLGWTEELIKDGRKALEYRVRVSDVKLGGRVLRDEEDEDEGGHRSGEGGEGALSPGRGGSLLGPWTPVEEGVKTLEEKADGAGGEEKEETLAEEVSAIAEALEDIKVFDMREKGSIGETF</sequence>
<evidence type="ECO:0000256" key="1">
    <source>
        <dbReference type="SAM" id="MobiDB-lite"/>
    </source>
</evidence>
<reference evidence="2" key="1">
    <citation type="journal article" date="2020" name="Stud. Mycol.">
        <title>101 Dothideomycetes genomes: a test case for predicting lifestyles and emergence of pathogens.</title>
        <authorList>
            <person name="Haridas S."/>
            <person name="Albert R."/>
            <person name="Binder M."/>
            <person name="Bloem J."/>
            <person name="Labutti K."/>
            <person name="Salamov A."/>
            <person name="Andreopoulos B."/>
            <person name="Baker S."/>
            <person name="Barry K."/>
            <person name="Bills G."/>
            <person name="Bluhm B."/>
            <person name="Cannon C."/>
            <person name="Castanera R."/>
            <person name="Culley D."/>
            <person name="Daum C."/>
            <person name="Ezra D."/>
            <person name="Gonzalez J."/>
            <person name="Henrissat B."/>
            <person name="Kuo A."/>
            <person name="Liang C."/>
            <person name="Lipzen A."/>
            <person name="Lutzoni F."/>
            <person name="Magnuson J."/>
            <person name="Mondo S."/>
            <person name="Nolan M."/>
            <person name="Ohm R."/>
            <person name="Pangilinan J."/>
            <person name="Park H.-J."/>
            <person name="Ramirez L."/>
            <person name="Alfaro M."/>
            <person name="Sun H."/>
            <person name="Tritt A."/>
            <person name="Yoshinaga Y."/>
            <person name="Zwiers L.-H."/>
            <person name="Turgeon B."/>
            <person name="Goodwin S."/>
            <person name="Spatafora J."/>
            <person name="Crous P."/>
            <person name="Grigoriev I."/>
        </authorList>
    </citation>
    <scope>NUCLEOTIDE SEQUENCE</scope>
    <source>
        <strain evidence="2">ATCC 16933</strain>
    </source>
</reference>
<name>A0A6A6NR29_9PEZI</name>
<organism evidence="2 3">
    <name type="scientific">Lineolata rhizophorae</name>
    <dbReference type="NCBI Taxonomy" id="578093"/>
    <lineage>
        <taxon>Eukaryota</taxon>
        <taxon>Fungi</taxon>
        <taxon>Dikarya</taxon>
        <taxon>Ascomycota</taxon>
        <taxon>Pezizomycotina</taxon>
        <taxon>Dothideomycetes</taxon>
        <taxon>Dothideomycetes incertae sedis</taxon>
        <taxon>Lineolatales</taxon>
        <taxon>Lineolataceae</taxon>
        <taxon>Lineolata</taxon>
    </lineage>
</organism>
<dbReference type="PANTHER" id="PTHR38701:SF1">
    <property type="entry name" value="UP-REGULATED DURING SEPTATION PROTEIN 1 DOMAIN-CONTAINING PROTEIN"/>
    <property type="match status" value="1"/>
</dbReference>
<dbReference type="EMBL" id="MU001692">
    <property type="protein sequence ID" value="KAF2454225.1"/>
    <property type="molecule type" value="Genomic_DNA"/>
</dbReference>
<dbReference type="AlphaFoldDB" id="A0A6A6NR29"/>
<evidence type="ECO:0000313" key="2">
    <source>
        <dbReference type="EMBL" id="KAF2454225.1"/>
    </source>
</evidence>
<dbReference type="OrthoDB" id="2555519at2759"/>
<dbReference type="Proteomes" id="UP000799766">
    <property type="component" value="Unassembled WGS sequence"/>
</dbReference>
<gene>
    <name evidence="2" type="ORF">BDY21DRAFT_353380</name>
</gene>
<feature type="region of interest" description="Disordered" evidence="1">
    <location>
        <begin position="38"/>
        <end position="75"/>
    </location>
</feature>
<keyword evidence="3" id="KW-1185">Reference proteome</keyword>
<accession>A0A6A6NR29</accession>
<protein>
    <submittedName>
        <fullName evidence="2">Uncharacterized protein</fullName>
    </submittedName>
</protein>
<dbReference type="PANTHER" id="PTHR38701">
    <property type="entry name" value="CHROMOSOME 8, WHOLE GENOME SHOTGUN SEQUENCE"/>
    <property type="match status" value="1"/>
</dbReference>
<evidence type="ECO:0000313" key="3">
    <source>
        <dbReference type="Proteomes" id="UP000799766"/>
    </source>
</evidence>
<proteinExistence type="predicted"/>
<feature type="compositionally biased region" description="Gly residues" evidence="1">
    <location>
        <begin position="57"/>
        <end position="70"/>
    </location>
</feature>